<organism evidence="1 2">
    <name type="scientific">Candidatus Scalindua rubra</name>
    <dbReference type="NCBI Taxonomy" id="1872076"/>
    <lineage>
        <taxon>Bacteria</taxon>
        <taxon>Pseudomonadati</taxon>
        <taxon>Planctomycetota</taxon>
        <taxon>Candidatus Brocadiia</taxon>
        <taxon>Candidatus Brocadiales</taxon>
        <taxon>Candidatus Scalinduaceae</taxon>
        <taxon>Candidatus Scalindua</taxon>
    </lineage>
</organism>
<sequence>MEYFRLYKCYLQGNKEDGNDEGRKTNSRWLSVVLRPCFNYLWNHRSNRRHRASAWHADDLYGINLHVLVLHMQLARQNYRKQEGLNQSY</sequence>
<evidence type="ECO:0000313" key="2">
    <source>
        <dbReference type="Proteomes" id="UP000094056"/>
    </source>
</evidence>
<gene>
    <name evidence="1" type="ORF">SCARUB_03395</name>
</gene>
<proteinExistence type="predicted"/>
<dbReference type="Proteomes" id="UP000094056">
    <property type="component" value="Unassembled WGS sequence"/>
</dbReference>
<comment type="caution">
    <text evidence="1">The sequence shown here is derived from an EMBL/GenBank/DDBJ whole genome shotgun (WGS) entry which is preliminary data.</text>
</comment>
<dbReference type="AlphaFoldDB" id="A0A1E3X7D1"/>
<accession>A0A1E3X7D1</accession>
<protein>
    <submittedName>
        <fullName evidence="1">Uncharacterized protein</fullName>
    </submittedName>
</protein>
<reference evidence="1 2" key="1">
    <citation type="submission" date="2016-07" db="EMBL/GenBank/DDBJ databases">
        <title>Draft genome of Scalindua rubra, obtained from a brine-seawater interface in the Red Sea, sheds light on salt adaptation in anammox bacteria.</title>
        <authorList>
            <person name="Speth D.R."/>
            <person name="Lagkouvardos I."/>
            <person name="Wang Y."/>
            <person name="Qian P.-Y."/>
            <person name="Dutilh B.E."/>
            <person name="Jetten M.S."/>
        </authorList>
    </citation>
    <scope>NUCLEOTIDE SEQUENCE [LARGE SCALE GENOMIC DNA]</scope>
    <source>
        <strain evidence="1">BSI-1</strain>
    </source>
</reference>
<name>A0A1E3X7D1_9BACT</name>
<evidence type="ECO:0000313" key="1">
    <source>
        <dbReference type="EMBL" id="ODS31492.1"/>
    </source>
</evidence>
<dbReference type="EMBL" id="MAYW01000114">
    <property type="protein sequence ID" value="ODS31492.1"/>
    <property type="molecule type" value="Genomic_DNA"/>
</dbReference>